<sequence length="220" mass="24477">MPSNNTAREESGDRISHWAATAGRLTFGQRLAAMGARLFGSATEPDNGEAIPSWGVRQYVLRGYHAANLAAACSTSEELVRAGSNSGDVPYGYRARRVRVNPEGRRPRWRTRLLMEPVEASTVRMIFVWRAGEPGAWTVATVRANLRNPKYFGRQVWGRTHHGKPTPRTAWIWSEAWAHPPPVTAEEFASADRRSWHVPSSVKTKDDPANALPSDHRQAA</sequence>
<gene>
    <name evidence="3" type="ORF">DMA12_48685</name>
</gene>
<dbReference type="InterPro" id="IPR011109">
    <property type="entry name" value="DNA_bind_recombinase_dom"/>
</dbReference>
<name>A0A428VU95_AMYBA</name>
<dbReference type="Proteomes" id="UP000286716">
    <property type="component" value="Unassembled WGS sequence"/>
</dbReference>
<dbReference type="InterPro" id="IPR038109">
    <property type="entry name" value="DNA_bind_recomb_sf"/>
</dbReference>
<keyword evidence="4" id="KW-1185">Reference proteome</keyword>
<feature type="compositionally biased region" description="Basic and acidic residues" evidence="1">
    <location>
        <begin position="203"/>
        <end position="220"/>
    </location>
</feature>
<proteinExistence type="predicted"/>
<accession>A0A428VU95</accession>
<dbReference type="AlphaFoldDB" id="A0A428VU95"/>
<feature type="region of interest" description="Disordered" evidence="1">
    <location>
        <begin position="188"/>
        <end position="220"/>
    </location>
</feature>
<feature type="domain" description="Recombinase" evidence="2">
    <location>
        <begin position="135"/>
        <end position="193"/>
    </location>
</feature>
<dbReference type="Gene3D" id="3.90.1750.20">
    <property type="entry name" value="Putative Large Serine Recombinase, Chain B, Domain 2"/>
    <property type="match status" value="1"/>
</dbReference>
<reference evidence="3 4" key="1">
    <citation type="submission" date="2018-05" db="EMBL/GenBank/DDBJ databases">
        <title>Evolution of GPA BGCs.</title>
        <authorList>
            <person name="Waglechner N."/>
            <person name="Wright G.D."/>
        </authorList>
    </citation>
    <scope>NUCLEOTIDE SEQUENCE [LARGE SCALE GENOMIC DNA]</scope>
    <source>
        <strain evidence="3 4">DSM 5908</strain>
    </source>
</reference>
<organism evidence="3 4">
    <name type="scientific">Amycolatopsis balhimycina DSM 5908</name>
    <dbReference type="NCBI Taxonomy" id="1081091"/>
    <lineage>
        <taxon>Bacteria</taxon>
        <taxon>Bacillati</taxon>
        <taxon>Actinomycetota</taxon>
        <taxon>Actinomycetes</taxon>
        <taxon>Pseudonocardiales</taxon>
        <taxon>Pseudonocardiaceae</taxon>
        <taxon>Amycolatopsis</taxon>
    </lineage>
</organism>
<dbReference type="Pfam" id="PF07508">
    <property type="entry name" value="Recombinase"/>
    <property type="match status" value="1"/>
</dbReference>
<dbReference type="GO" id="GO:0003677">
    <property type="term" value="F:DNA binding"/>
    <property type="evidence" value="ECO:0007669"/>
    <property type="project" value="InterPro"/>
</dbReference>
<protein>
    <submittedName>
        <fullName evidence="3">Recombinase</fullName>
    </submittedName>
</protein>
<dbReference type="OrthoDB" id="3615233at2"/>
<evidence type="ECO:0000313" key="4">
    <source>
        <dbReference type="Proteomes" id="UP000286716"/>
    </source>
</evidence>
<comment type="caution">
    <text evidence="3">The sequence shown here is derived from an EMBL/GenBank/DDBJ whole genome shotgun (WGS) entry which is preliminary data.</text>
</comment>
<evidence type="ECO:0000313" key="3">
    <source>
        <dbReference type="EMBL" id="RSM34348.1"/>
    </source>
</evidence>
<dbReference type="EMBL" id="QHHU01000158">
    <property type="protein sequence ID" value="RSM34348.1"/>
    <property type="molecule type" value="Genomic_DNA"/>
</dbReference>
<evidence type="ECO:0000256" key="1">
    <source>
        <dbReference type="SAM" id="MobiDB-lite"/>
    </source>
</evidence>
<dbReference type="GO" id="GO:0000150">
    <property type="term" value="F:DNA strand exchange activity"/>
    <property type="evidence" value="ECO:0007669"/>
    <property type="project" value="InterPro"/>
</dbReference>
<evidence type="ECO:0000259" key="2">
    <source>
        <dbReference type="Pfam" id="PF07508"/>
    </source>
</evidence>
<dbReference type="RefSeq" id="WP_020645784.1">
    <property type="nucleotide sequence ID" value="NZ_QHHU01000158.1"/>
</dbReference>